<keyword evidence="2" id="KW-1003">Cell membrane</keyword>
<dbReference type="PANTHER" id="PTHR32309:SF13">
    <property type="entry name" value="FERRIC ENTEROBACTIN TRANSPORT PROTEIN FEPE"/>
    <property type="match status" value="1"/>
</dbReference>
<protein>
    <recommendedName>
        <fullName evidence="11">Polysaccharide chain length determinant N-terminal domain-containing protein</fullName>
    </recommendedName>
</protein>
<dbReference type="InterPro" id="IPR050445">
    <property type="entry name" value="Bact_polysacc_biosynth/exp"/>
</dbReference>
<dbReference type="GO" id="GO:0004713">
    <property type="term" value="F:protein tyrosine kinase activity"/>
    <property type="evidence" value="ECO:0007669"/>
    <property type="project" value="TreeGrafter"/>
</dbReference>
<evidence type="ECO:0000313" key="9">
    <source>
        <dbReference type="EMBL" id="TYB30947.1"/>
    </source>
</evidence>
<dbReference type="AlphaFoldDB" id="A0A5D0MB39"/>
<evidence type="ECO:0000256" key="1">
    <source>
        <dbReference type="ARBA" id="ARBA00004651"/>
    </source>
</evidence>
<dbReference type="EMBL" id="VSIX01000064">
    <property type="protein sequence ID" value="TYB30947.1"/>
    <property type="molecule type" value="Genomic_DNA"/>
</dbReference>
<keyword evidence="5 6" id="KW-0472">Membrane</keyword>
<feature type="transmembrane region" description="Helical" evidence="6">
    <location>
        <begin position="29"/>
        <end position="49"/>
    </location>
</feature>
<evidence type="ECO:0008006" key="11">
    <source>
        <dbReference type="Google" id="ProtNLM"/>
    </source>
</evidence>
<accession>A0A5D0MB39</accession>
<keyword evidence="10" id="KW-1185">Reference proteome</keyword>
<keyword evidence="3 6" id="KW-0812">Transmembrane</keyword>
<comment type="caution">
    <text evidence="9">The sequence shown here is derived from an EMBL/GenBank/DDBJ whole genome shotgun (WGS) entry which is preliminary data.</text>
</comment>
<evidence type="ECO:0000259" key="8">
    <source>
        <dbReference type="Pfam" id="PF13807"/>
    </source>
</evidence>
<proteinExistence type="predicted"/>
<evidence type="ECO:0000256" key="4">
    <source>
        <dbReference type="ARBA" id="ARBA00022989"/>
    </source>
</evidence>
<dbReference type="GO" id="GO:0005886">
    <property type="term" value="C:plasma membrane"/>
    <property type="evidence" value="ECO:0007669"/>
    <property type="project" value="UniProtKB-SubCell"/>
</dbReference>
<evidence type="ECO:0000256" key="2">
    <source>
        <dbReference type="ARBA" id="ARBA00022475"/>
    </source>
</evidence>
<feature type="transmembrane region" description="Helical" evidence="6">
    <location>
        <begin position="251"/>
        <end position="271"/>
    </location>
</feature>
<feature type="domain" description="Tyrosine-protein kinase G-rich" evidence="8">
    <location>
        <begin position="225"/>
        <end position="270"/>
    </location>
</feature>
<dbReference type="Pfam" id="PF02706">
    <property type="entry name" value="Wzz"/>
    <property type="match status" value="1"/>
</dbReference>
<evidence type="ECO:0000256" key="6">
    <source>
        <dbReference type="SAM" id="Phobius"/>
    </source>
</evidence>
<evidence type="ECO:0000256" key="5">
    <source>
        <dbReference type="ARBA" id="ARBA00023136"/>
    </source>
</evidence>
<sequence>MNENRANQTYEDEINIWELLVILAKRKKIIIVVTLSFFILSIIYSLLATPQYEVSAKLTPKKEGQTKSLNMGSLGSISSLIGGNVGGLFSSGNLQTIQQTLESSDFIFYLDEKYKIMNVLIKEKDEKIKKENLLQTYQNSISINLNEKSKSLTIKLKHEKPVKAYMLMKDLLKGLNEFITKKQYQESKEMVDVLKEKINKTKDPLLKSELTKLWSNETKKMLYSKINKHSLYRVLESPYVPEKRTKPKRKLIVIISTFLGFFISIFLVFFMEFIEKSKEDPENKKYFNKFVDYLELHKVKKFFKRRKK</sequence>
<dbReference type="PANTHER" id="PTHR32309">
    <property type="entry name" value="TYROSINE-PROTEIN KINASE"/>
    <property type="match status" value="1"/>
</dbReference>
<dbReference type="InterPro" id="IPR032807">
    <property type="entry name" value="GNVR"/>
</dbReference>
<dbReference type="InterPro" id="IPR003856">
    <property type="entry name" value="LPS_length_determ_N"/>
</dbReference>
<gene>
    <name evidence="9" type="ORF">FXF47_06645</name>
</gene>
<evidence type="ECO:0000256" key="3">
    <source>
        <dbReference type="ARBA" id="ARBA00022692"/>
    </source>
</evidence>
<dbReference type="Proteomes" id="UP000324143">
    <property type="component" value="Unassembled WGS sequence"/>
</dbReference>
<evidence type="ECO:0000259" key="7">
    <source>
        <dbReference type="Pfam" id="PF02706"/>
    </source>
</evidence>
<feature type="domain" description="Polysaccharide chain length determinant N-terminal" evidence="7">
    <location>
        <begin position="12"/>
        <end position="105"/>
    </location>
</feature>
<name>A0A5D0MB39_9BACT</name>
<feature type="transmembrane region" description="Helical" evidence="6">
    <location>
        <begin position="69"/>
        <end position="89"/>
    </location>
</feature>
<organism evidence="9 10">
    <name type="scientific">Candidatus Mcinerneyibacterium aminivorans</name>
    <dbReference type="NCBI Taxonomy" id="2703815"/>
    <lineage>
        <taxon>Bacteria</taxon>
        <taxon>Candidatus Macinerneyibacteriota</taxon>
        <taxon>Candidatus Mcinerneyibacteria</taxon>
        <taxon>Candidatus Mcinerneyibacteriales</taxon>
        <taxon>Candidatus Mcinerneyibacteriaceae</taxon>
        <taxon>Candidatus Mcinerneyibacterium</taxon>
    </lineage>
</organism>
<reference evidence="9" key="1">
    <citation type="submission" date="2019-08" db="EMBL/GenBank/DDBJ databases">
        <title>Genomic characterization of a novel candidate phylum (ARYD3) from a high temperature, high salinity tertiary oil reservoir in north central Oklahoma, USA.</title>
        <authorList>
            <person name="Youssef N.H."/>
            <person name="Yadav A."/>
            <person name="Elshahed M.S."/>
        </authorList>
    </citation>
    <scope>NUCLEOTIDE SEQUENCE [LARGE SCALE GENOMIC DNA]</scope>
    <source>
        <strain evidence="9">ARYD3</strain>
    </source>
</reference>
<comment type="subcellular location">
    <subcellularLocation>
        <location evidence="1">Cell membrane</location>
        <topology evidence="1">Multi-pass membrane protein</topology>
    </subcellularLocation>
</comment>
<keyword evidence="4 6" id="KW-1133">Transmembrane helix</keyword>
<evidence type="ECO:0000313" key="10">
    <source>
        <dbReference type="Proteomes" id="UP000324143"/>
    </source>
</evidence>
<dbReference type="Pfam" id="PF13807">
    <property type="entry name" value="GNVR"/>
    <property type="match status" value="1"/>
</dbReference>